<gene>
    <name evidence="1" type="ORF">AYI69_g11500</name>
</gene>
<name>A0A1R1WY22_9FUNG</name>
<evidence type="ECO:0000313" key="2">
    <source>
        <dbReference type="Proteomes" id="UP000187429"/>
    </source>
</evidence>
<protein>
    <submittedName>
        <fullName evidence="1">Uncharacterized protein</fullName>
    </submittedName>
</protein>
<dbReference type="Proteomes" id="UP000187429">
    <property type="component" value="Unassembled WGS sequence"/>
</dbReference>
<keyword evidence="2" id="KW-1185">Reference proteome</keyword>
<proteinExistence type="predicted"/>
<dbReference type="AlphaFoldDB" id="A0A1R1WY22"/>
<dbReference type="EMBL" id="LSSM01007690">
    <property type="protein sequence ID" value="OMJ07289.1"/>
    <property type="molecule type" value="Genomic_DNA"/>
</dbReference>
<comment type="caution">
    <text evidence="1">The sequence shown here is derived from an EMBL/GenBank/DDBJ whole genome shotgun (WGS) entry which is preliminary data.</text>
</comment>
<reference evidence="2" key="1">
    <citation type="submission" date="2017-01" db="EMBL/GenBank/DDBJ databases">
        <authorList>
            <person name="Wang Y."/>
            <person name="White M."/>
            <person name="Kvist S."/>
            <person name="Moncalvo J.-M."/>
        </authorList>
    </citation>
    <scope>NUCLEOTIDE SEQUENCE [LARGE SCALE GENOMIC DNA]</scope>
    <source>
        <strain evidence="2">ID-206-W2</strain>
    </source>
</reference>
<organism evidence="1 2">
    <name type="scientific">Smittium culicis</name>
    <dbReference type="NCBI Taxonomy" id="133412"/>
    <lineage>
        <taxon>Eukaryota</taxon>
        <taxon>Fungi</taxon>
        <taxon>Fungi incertae sedis</taxon>
        <taxon>Zoopagomycota</taxon>
        <taxon>Kickxellomycotina</taxon>
        <taxon>Harpellomycetes</taxon>
        <taxon>Harpellales</taxon>
        <taxon>Legeriomycetaceae</taxon>
        <taxon>Smittium</taxon>
    </lineage>
</organism>
<accession>A0A1R1WY22</accession>
<sequence>MTLETPMFFSSKKCSIEFKNLKVTALGKQELELDILEGQWRFLETQGLGTYAIDLIVSYKQHVRRRYRINRSLKIGSPTTLRYPSRAIHPSNGLPSYRAKLCWLLSVTDFLRASKIHMIDNQRSRIIQEATNTVVVAPKEKRGGRPIKKSCQTNPPHRYVIIPCKCIRSL</sequence>
<evidence type="ECO:0000313" key="1">
    <source>
        <dbReference type="EMBL" id="OMJ07289.1"/>
    </source>
</evidence>